<dbReference type="AlphaFoldDB" id="W2KNB8"/>
<feature type="non-terminal residue" evidence="1">
    <location>
        <position position="1"/>
    </location>
</feature>
<name>W2KNB8_PHYNI</name>
<protein>
    <submittedName>
        <fullName evidence="1">Uncharacterized protein</fullName>
    </submittedName>
</protein>
<dbReference type="OrthoDB" id="94773at2759"/>
<proteinExistence type="predicted"/>
<dbReference type="Proteomes" id="UP000054423">
    <property type="component" value="Unassembled WGS sequence"/>
</dbReference>
<accession>W2KNB8</accession>
<dbReference type="EMBL" id="KI681205">
    <property type="protein sequence ID" value="ETL86711.1"/>
    <property type="molecule type" value="Genomic_DNA"/>
</dbReference>
<sequence>KQYKKGNGYTNLLNHQRRNHEGYEQEALEASRHQNLLRLHLVSARTRDLYRWIEWVVCDSLPFIIVERRLPAAERSSLASV</sequence>
<evidence type="ECO:0000313" key="1">
    <source>
        <dbReference type="EMBL" id="ETL86711.1"/>
    </source>
</evidence>
<gene>
    <name evidence="1" type="ORF">L917_13911</name>
</gene>
<organism evidence="1">
    <name type="scientific">Phytophthora nicotianae</name>
    <name type="common">Potato buckeye rot agent</name>
    <name type="synonym">Phytophthora parasitica</name>
    <dbReference type="NCBI Taxonomy" id="4792"/>
    <lineage>
        <taxon>Eukaryota</taxon>
        <taxon>Sar</taxon>
        <taxon>Stramenopiles</taxon>
        <taxon>Oomycota</taxon>
        <taxon>Peronosporomycetes</taxon>
        <taxon>Peronosporales</taxon>
        <taxon>Peronosporaceae</taxon>
        <taxon>Phytophthora</taxon>
    </lineage>
</organism>
<reference evidence="1" key="1">
    <citation type="submission" date="2013-11" db="EMBL/GenBank/DDBJ databases">
        <title>The Genome Sequence of Phytophthora parasitica CHvinca01.</title>
        <authorList>
            <consortium name="The Broad Institute Genomics Platform"/>
            <person name="Russ C."/>
            <person name="Tyler B."/>
            <person name="Panabieres F."/>
            <person name="Shan W."/>
            <person name="Tripathy S."/>
            <person name="Grunwald N."/>
            <person name="Machado M."/>
            <person name="Johnson C.S."/>
            <person name="Arredondo F."/>
            <person name="Hong C."/>
            <person name="Coffey M."/>
            <person name="Young S.K."/>
            <person name="Zeng Q."/>
            <person name="Gargeya S."/>
            <person name="Fitzgerald M."/>
            <person name="Abouelleil A."/>
            <person name="Alvarado L."/>
            <person name="Chapman S.B."/>
            <person name="Gainer-Dewar J."/>
            <person name="Goldberg J."/>
            <person name="Griggs A."/>
            <person name="Gujja S."/>
            <person name="Hansen M."/>
            <person name="Howarth C."/>
            <person name="Imamovic A."/>
            <person name="Ireland A."/>
            <person name="Larimer J."/>
            <person name="McCowan C."/>
            <person name="Murphy C."/>
            <person name="Pearson M."/>
            <person name="Poon T.W."/>
            <person name="Priest M."/>
            <person name="Roberts A."/>
            <person name="Saif S."/>
            <person name="Shea T."/>
            <person name="Sykes S."/>
            <person name="Wortman J."/>
            <person name="Nusbaum C."/>
            <person name="Birren B."/>
        </authorList>
    </citation>
    <scope>NUCLEOTIDE SEQUENCE [LARGE SCALE GENOMIC DNA]</scope>
    <source>
        <strain evidence="1">CHvinca01</strain>
    </source>
</reference>